<keyword evidence="3 5" id="KW-1133">Transmembrane helix</keyword>
<proteinExistence type="inferred from homology"/>
<evidence type="ECO:0000313" key="7">
    <source>
        <dbReference type="Proteomes" id="UP001302652"/>
    </source>
</evidence>
<keyword evidence="5" id="KW-1003">Cell membrane</keyword>
<keyword evidence="7" id="KW-1185">Reference proteome</keyword>
<keyword evidence="2 5" id="KW-0812">Transmembrane</keyword>
<reference evidence="6 7" key="1">
    <citation type="submission" date="2023-10" db="EMBL/GenBank/DDBJ databases">
        <title>Surface-active antibiotics is a multifunctional adaptation for post-fire microbes.</title>
        <authorList>
            <person name="Liu M.D."/>
            <person name="Du Y."/>
            <person name="Koupaei S.K."/>
            <person name="Kim N.R."/>
            <person name="Zhang W."/>
            <person name="Traxler M.F."/>
        </authorList>
    </citation>
    <scope>NUCLEOTIDE SEQUENCE [LARGE SCALE GENOMIC DNA]</scope>
    <source>
        <strain evidence="6 7">F3</strain>
    </source>
</reference>
<feature type="transmembrane region" description="Helical" evidence="5">
    <location>
        <begin position="43"/>
        <end position="61"/>
    </location>
</feature>
<evidence type="ECO:0000313" key="6">
    <source>
        <dbReference type="EMBL" id="WOD14670.1"/>
    </source>
</evidence>
<dbReference type="PANTHER" id="PTHR43701">
    <property type="entry name" value="MEMBRANE TRANSPORTER PROTEIN MJ0441-RELATED"/>
    <property type="match status" value="1"/>
</dbReference>
<name>A0ABZ0ECL8_9BURK</name>
<dbReference type="Proteomes" id="UP001302652">
    <property type="component" value="Chromosome 3"/>
</dbReference>
<feature type="transmembrane region" description="Helical" evidence="5">
    <location>
        <begin position="248"/>
        <end position="266"/>
    </location>
</feature>
<sequence>MLTSLILGAIVGAVLGLTGAGGGILAVPALVAGMGWPMQQATPVALVAVAGSAAIGALEAFRQRLVRYRAALFMAAAGVPLTLLGVRLAHALPQRVLLALFATVMLVVAGRLLSQALRRGRPDRVDSRFCVARINPDTGRLIWSWTTGAALAATGALTGLMTGLLGVGGGFIIVPMLRKLTNVSMHGIVATSLMVIALVGSGGVVATVLHGAPLPLDPTLWFSLATGAGMVTGRLASHRLSARHVQVGFAGVLICVALGMMAKAALGKR</sequence>
<dbReference type="InterPro" id="IPR002781">
    <property type="entry name" value="TM_pro_TauE-like"/>
</dbReference>
<keyword evidence="4 5" id="KW-0472">Membrane</keyword>
<dbReference type="PANTHER" id="PTHR43701:SF2">
    <property type="entry name" value="MEMBRANE TRANSPORTER PROTEIN YJNA-RELATED"/>
    <property type="match status" value="1"/>
</dbReference>
<evidence type="ECO:0000256" key="2">
    <source>
        <dbReference type="ARBA" id="ARBA00022692"/>
    </source>
</evidence>
<organism evidence="6 7">
    <name type="scientific">Paraburkholderia kirstenboschensis</name>
    <dbReference type="NCBI Taxonomy" id="1245436"/>
    <lineage>
        <taxon>Bacteria</taxon>
        <taxon>Pseudomonadati</taxon>
        <taxon>Pseudomonadota</taxon>
        <taxon>Betaproteobacteria</taxon>
        <taxon>Burkholderiales</taxon>
        <taxon>Burkholderiaceae</taxon>
        <taxon>Paraburkholderia</taxon>
    </lineage>
</organism>
<feature type="transmembrane region" description="Helical" evidence="5">
    <location>
        <begin position="149"/>
        <end position="173"/>
    </location>
</feature>
<evidence type="ECO:0000256" key="4">
    <source>
        <dbReference type="ARBA" id="ARBA00023136"/>
    </source>
</evidence>
<gene>
    <name evidence="6" type="ORF">RW095_04490</name>
</gene>
<dbReference type="RefSeq" id="WP_317016634.1">
    <property type="nucleotide sequence ID" value="NZ_CP136511.1"/>
</dbReference>
<dbReference type="EMBL" id="CP136511">
    <property type="protein sequence ID" value="WOD14670.1"/>
    <property type="molecule type" value="Genomic_DNA"/>
</dbReference>
<accession>A0ABZ0ECL8</accession>
<evidence type="ECO:0000256" key="3">
    <source>
        <dbReference type="ARBA" id="ARBA00022989"/>
    </source>
</evidence>
<protein>
    <recommendedName>
        <fullName evidence="5">Probable membrane transporter protein</fullName>
    </recommendedName>
</protein>
<evidence type="ECO:0000256" key="1">
    <source>
        <dbReference type="ARBA" id="ARBA00004141"/>
    </source>
</evidence>
<evidence type="ECO:0000256" key="5">
    <source>
        <dbReference type="RuleBase" id="RU363041"/>
    </source>
</evidence>
<feature type="transmembrane region" description="Helical" evidence="5">
    <location>
        <begin position="96"/>
        <end position="114"/>
    </location>
</feature>
<comment type="similarity">
    <text evidence="5">Belongs to the 4-toluene sulfonate uptake permease (TSUP) (TC 2.A.102) family.</text>
</comment>
<comment type="subcellular location">
    <subcellularLocation>
        <location evidence="5">Cell membrane</location>
        <topology evidence="5">Multi-pass membrane protein</topology>
    </subcellularLocation>
    <subcellularLocation>
        <location evidence="1">Membrane</location>
        <topology evidence="1">Multi-pass membrane protein</topology>
    </subcellularLocation>
</comment>
<dbReference type="Pfam" id="PF01925">
    <property type="entry name" value="TauE"/>
    <property type="match status" value="1"/>
</dbReference>
<dbReference type="InterPro" id="IPR051598">
    <property type="entry name" value="TSUP/Inactive_protease-like"/>
</dbReference>
<feature type="transmembrane region" description="Helical" evidence="5">
    <location>
        <begin position="185"/>
        <end position="208"/>
    </location>
</feature>